<dbReference type="RefSeq" id="WP_108885977.1">
    <property type="nucleotide sequence ID" value="NZ_OMOJ01000003.1"/>
</dbReference>
<organism evidence="7 8">
    <name type="scientific">Pseudoprimorskyibacter insulae</name>
    <dbReference type="NCBI Taxonomy" id="1695997"/>
    <lineage>
        <taxon>Bacteria</taxon>
        <taxon>Pseudomonadati</taxon>
        <taxon>Pseudomonadota</taxon>
        <taxon>Alphaproteobacteria</taxon>
        <taxon>Rhodobacterales</taxon>
        <taxon>Paracoccaceae</taxon>
        <taxon>Pseudoprimorskyibacter</taxon>
    </lineage>
</organism>
<evidence type="ECO:0000256" key="1">
    <source>
        <dbReference type="ARBA" id="ARBA00005709"/>
    </source>
</evidence>
<sequence>MTAINTNIGAINAQANLMRVNEEMGVSMERLSSGKRINAAKDDSAGMAIAEKMTSQIMGLNQAVRNANDGKNLLDTTEGAHVEVSNMLQRLRELAVQSSNDTNTAGDRGNITSEGQALITEINRVSTDTTFNGMKILDGSYSGKQFQIGADSGQTIDINVDSVHTNDIGAHKLSTQVAINAAAGDNGRAAAETVAITGHTGSAEITTTAGMSAKDLASEVNKVSATTGVEATAVTTAKLDNVSGVGNVKIEINDVQIGTVAVTDASDLKGLRDAINNKTGQTGVTAKMGDTDAEIILTDKQGNDISITNYEDTSGNAVTMDMTTLNKDKTEDAAADVETLSAANQDATSVGQVEMTSMKAFSVGGGGTADTNFLETTSNTSDLDTVAEIDLTTADGASNAVKTIDVALNKINQSRSDLGAVSNRLDSTISNLTNITVNVEAARGQVMDADFAKESSEMARGKILSQAATSMLAQANASSQNVLSLLRG</sequence>
<evidence type="ECO:0000259" key="5">
    <source>
        <dbReference type="Pfam" id="PF00669"/>
    </source>
</evidence>
<feature type="domain" description="Flagellin C-terminal" evidence="6">
    <location>
        <begin position="402"/>
        <end position="486"/>
    </location>
</feature>
<keyword evidence="3 4" id="KW-0975">Bacterial flagellum</keyword>
<dbReference type="OrthoDB" id="9796789at2"/>
<evidence type="ECO:0000256" key="2">
    <source>
        <dbReference type="ARBA" id="ARBA00022525"/>
    </source>
</evidence>
<dbReference type="GO" id="GO:0005576">
    <property type="term" value="C:extracellular region"/>
    <property type="evidence" value="ECO:0007669"/>
    <property type="project" value="UniProtKB-SubCell"/>
</dbReference>
<proteinExistence type="inferred from homology"/>
<gene>
    <name evidence="7" type="primary">fliC_1</name>
    <name evidence="7" type="ORF">PRI8871_01901</name>
</gene>
<comment type="function">
    <text evidence="4">Flagellin is the subunit protein which polymerizes to form the filaments of bacterial flagella.</text>
</comment>
<keyword evidence="2 4" id="KW-0964">Secreted</keyword>
<protein>
    <recommendedName>
        <fullName evidence="4">Flagellin</fullName>
    </recommendedName>
</protein>
<dbReference type="EMBL" id="OMOJ01000003">
    <property type="protein sequence ID" value="SPF80099.1"/>
    <property type="molecule type" value="Genomic_DNA"/>
</dbReference>
<keyword evidence="7" id="KW-0282">Flagellum</keyword>
<accession>A0A2R8AW51</accession>
<comment type="subcellular location">
    <subcellularLocation>
        <location evidence="4">Secreted</location>
    </subcellularLocation>
    <subcellularLocation>
        <location evidence="4">Bacterial flagellum</location>
    </subcellularLocation>
</comment>
<dbReference type="AlphaFoldDB" id="A0A2R8AW51"/>
<dbReference type="PANTHER" id="PTHR42792">
    <property type="entry name" value="FLAGELLIN"/>
    <property type="match status" value="1"/>
</dbReference>
<dbReference type="InterPro" id="IPR042187">
    <property type="entry name" value="Flagellin_C_sub2"/>
</dbReference>
<evidence type="ECO:0000259" key="6">
    <source>
        <dbReference type="Pfam" id="PF00700"/>
    </source>
</evidence>
<dbReference type="Gene3D" id="6.10.10.10">
    <property type="entry name" value="Flagellar export chaperone, C-terminal domain"/>
    <property type="match status" value="1"/>
</dbReference>
<keyword evidence="7" id="KW-0966">Cell projection</keyword>
<dbReference type="Gene3D" id="6.10.280.190">
    <property type="match status" value="1"/>
</dbReference>
<comment type="similarity">
    <text evidence="1 4">Belongs to the bacterial flagellin family.</text>
</comment>
<dbReference type="Proteomes" id="UP000244904">
    <property type="component" value="Unassembled WGS sequence"/>
</dbReference>
<dbReference type="Gene3D" id="1.20.1330.10">
    <property type="entry name" value="f41 fragment of flagellin, N-terminal domain"/>
    <property type="match status" value="1"/>
</dbReference>
<dbReference type="InterPro" id="IPR010810">
    <property type="entry name" value="Flagellin_hook_IN_motif"/>
</dbReference>
<dbReference type="InterPro" id="IPR046358">
    <property type="entry name" value="Flagellin_C"/>
</dbReference>
<evidence type="ECO:0000313" key="7">
    <source>
        <dbReference type="EMBL" id="SPF80099.1"/>
    </source>
</evidence>
<dbReference type="PRINTS" id="PR00207">
    <property type="entry name" value="FLAGELLIN"/>
</dbReference>
<keyword evidence="8" id="KW-1185">Reference proteome</keyword>
<feature type="domain" description="Flagellin N-terminal" evidence="5">
    <location>
        <begin position="4"/>
        <end position="140"/>
    </location>
</feature>
<dbReference type="GO" id="GO:0005198">
    <property type="term" value="F:structural molecule activity"/>
    <property type="evidence" value="ECO:0007669"/>
    <property type="project" value="UniProtKB-UniRule"/>
</dbReference>
<evidence type="ECO:0000256" key="4">
    <source>
        <dbReference type="RuleBase" id="RU362073"/>
    </source>
</evidence>
<dbReference type="Gene3D" id="2.30.220.10">
    <property type="entry name" value="f41 fragment of flagellin, C-terminal domain"/>
    <property type="match status" value="1"/>
</dbReference>
<dbReference type="Pfam" id="PF00669">
    <property type="entry name" value="Flagellin_N"/>
    <property type="match status" value="1"/>
</dbReference>
<dbReference type="PANTHER" id="PTHR42792:SF2">
    <property type="entry name" value="FLAGELLIN"/>
    <property type="match status" value="1"/>
</dbReference>
<dbReference type="SUPFAM" id="SSF64518">
    <property type="entry name" value="Phase 1 flagellin"/>
    <property type="match status" value="1"/>
</dbReference>
<reference evidence="8" key="1">
    <citation type="submission" date="2018-03" db="EMBL/GenBank/DDBJ databases">
        <authorList>
            <person name="Rodrigo-Torres L."/>
            <person name="Arahal R. D."/>
            <person name="Lucena T."/>
        </authorList>
    </citation>
    <scope>NUCLEOTIDE SEQUENCE [LARGE SCALE GENOMIC DNA]</scope>
    <source>
        <strain evidence="8">CECT 8871</strain>
    </source>
</reference>
<dbReference type="InterPro" id="IPR001029">
    <property type="entry name" value="Flagellin_N"/>
</dbReference>
<dbReference type="GO" id="GO:0009288">
    <property type="term" value="C:bacterial-type flagellum"/>
    <property type="evidence" value="ECO:0007669"/>
    <property type="project" value="UniProtKB-SubCell"/>
</dbReference>
<dbReference type="Gene3D" id="2.170.280.10">
    <property type="entry name" value="f41 fragment of flagellin, middle domain"/>
    <property type="match status" value="1"/>
</dbReference>
<keyword evidence="7" id="KW-0969">Cilium</keyword>
<name>A0A2R8AW51_9RHOB</name>
<dbReference type="Pfam" id="PF00700">
    <property type="entry name" value="Flagellin_C"/>
    <property type="match status" value="1"/>
</dbReference>
<evidence type="ECO:0000256" key="3">
    <source>
        <dbReference type="ARBA" id="ARBA00023143"/>
    </source>
</evidence>
<dbReference type="InterPro" id="IPR001492">
    <property type="entry name" value="Flagellin"/>
</dbReference>
<evidence type="ECO:0000313" key="8">
    <source>
        <dbReference type="Proteomes" id="UP000244904"/>
    </source>
</evidence>
<dbReference type="Pfam" id="PF07196">
    <property type="entry name" value="Flagellin_IN"/>
    <property type="match status" value="2"/>
</dbReference>